<accession>A0ACC2VG78</accession>
<comment type="caution">
    <text evidence="1">The sequence shown here is derived from an EMBL/GenBank/DDBJ whole genome shotgun (WGS) entry which is preliminary data.</text>
</comment>
<evidence type="ECO:0000313" key="1">
    <source>
        <dbReference type="EMBL" id="KAJ9098091.1"/>
    </source>
</evidence>
<protein>
    <submittedName>
        <fullName evidence="1">Uncharacterized protein</fullName>
    </submittedName>
</protein>
<reference evidence="1" key="1">
    <citation type="submission" date="2023-04" db="EMBL/GenBank/DDBJ databases">
        <title>Draft Genome sequencing of Naganishia species isolated from polar environments using Oxford Nanopore Technology.</title>
        <authorList>
            <person name="Leo P."/>
            <person name="Venkateswaran K."/>
        </authorList>
    </citation>
    <scope>NUCLEOTIDE SEQUENCE</scope>
    <source>
        <strain evidence="1">MNA-CCFEE 5262</strain>
    </source>
</reference>
<dbReference type="Proteomes" id="UP001230649">
    <property type="component" value="Unassembled WGS sequence"/>
</dbReference>
<evidence type="ECO:0000313" key="2">
    <source>
        <dbReference type="Proteomes" id="UP001230649"/>
    </source>
</evidence>
<organism evidence="1 2">
    <name type="scientific">Naganishia adeliensis</name>
    <dbReference type="NCBI Taxonomy" id="92952"/>
    <lineage>
        <taxon>Eukaryota</taxon>
        <taxon>Fungi</taxon>
        <taxon>Dikarya</taxon>
        <taxon>Basidiomycota</taxon>
        <taxon>Agaricomycotina</taxon>
        <taxon>Tremellomycetes</taxon>
        <taxon>Filobasidiales</taxon>
        <taxon>Filobasidiaceae</taxon>
        <taxon>Naganishia</taxon>
    </lineage>
</organism>
<sequence length="385" mass="43258">MISRESIYLERAIQSEDTVYSADSIEFSSIQQDIFVCGTYQIQKVEDAAKAEEEQKEPTGDSSDEEEAASAPKTRRLGRALVYQVAEDGQSFCCLRQYTLMGRSVEGAPGKHRLAIANAEGQVTVHSWDDEKRQLQLDQTTEVESSDILCLSLDWSNRLNPSQSDSMIVSCSNGNLSHLVTDDTGELVVEQAWKAHDYEPWITAFDLWRPEVVWSGGDDLKLKQWDLRTPHFPTSINKNFEGGVTTIAPNPHVEHLVAVGSYDEHLRLFDARNVKQPLRKVHVGGGIWRTKWHPDVARKSDVLLACMHGGFNVVNFGESLTAIGAHDSWSYGLEEEDSTITTRFDKHESIAYGVDWSRQKIDSLGGKSVISSCSFYDHLLHMWHA</sequence>
<keyword evidence="2" id="KW-1185">Reference proteome</keyword>
<dbReference type="EMBL" id="JASBWS010000096">
    <property type="protein sequence ID" value="KAJ9098091.1"/>
    <property type="molecule type" value="Genomic_DNA"/>
</dbReference>
<name>A0ACC2VG78_9TREE</name>
<proteinExistence type="predicted"/>
<gene>
    <name evidence="1" type="ORF">QFC20_006039</name>
</gene>